<organism evidence="1 2">
    <name type="scientific">Nocardiopsis endophytica</name>
    <dbReference type="NCBI Taxonomy" id="3018445"/>
    <lineage>
        <taxon>Bacteria</taxon>
        <taxon>Bacillati</taxon>
        <taxon>Actinomycetota</taxon>
        <taxon>Actinomycetes</taxon>
        <taxon>Streptosporangiales</taxon>
        <taxon>Nocardiopsidaceae</taxon>
        <taxon>Nocardiopsis</taxon>
    </lineage>
</organism>
<keyword evidence="2" id="KW-1185">Reference proteome</keyword>
<name>A0ABT4U7U6_9ACTN</name>
<protein>
    <submittedName>
        <fullName evidence="1">Uncharacterized protein</fullName>
    </submittedName>
</protein>
<comment type="caution">
    <text evidence="1">The sequence shown here is derived from an EMBL/GenBank/DDBJ whole genome shotgun (WGS) entry which is preliminary data.</text>
</comment>
<dbReference type="Proteomes" id="UP001527866">
    <property type="component" value="Unassembled WGS sequence"/>
</dbReference>
<sequence>MSACLPDLPEYRSAVARIMRLAACHGYRLTREPVPGGQLYTLSEADGSVVAKRCYLAGIQTVLRRKGVDS</sequence>
<accession>A0ABT4U7U6</accession>
<gene>
    <name evidence="1" type="ORF">O4J56_20430</name>
</gene>
<dbReference type="RefSeq" id="WP_270687802.1">
    <property type="nucleotide sequence ID" value="NZ_JAQFWQ010000065.1"/>
</dbReference>
<dbReference type="EMBL" id="JAQFWQ010000065">
    <property type="protein sequence ID" value="MDA2813024.1"/>
    <property type="molecule type" value="Genomic_DNA"/>
</dbReference>
<evidence type="ECO:0000313" key="1">
    <source>
        <dbReference type="EMBL" id="MDA2813024.1"/>
    </source>
</evidence>
<evidence type="ECO:0000313" key="2">
    <source>
        <dbReference type="Proteomes" id="UP001527866"/>
    </source>
</evidence>
<reference evidence="1 2" key="1">
    <citation type="submission" date="2023-01" db="EMBL/GenBank/DDBJ databases">
        <title>Draft genome sequence of Nocardiopsis sp. RSe5-2 isolated from halophytes.</title>
        <authorList>
            <person name="Duangmal K."/>
            <person name="Chantavorakit T."/>
        </authorList>
    </citation>
    <scope>NUCLEOTIDE SEQUENCE [LARGE SCALE GENOMIC DNA]</scope>
    <source>
        <strain evidence="1 2">RSe5-2</strain>
    </source>
</reference>
<proteinExistence type="predicted"/>